<name>A0A2P5CG84_PARAD</name>
<feature type="transmembrane region" description="Helical" evidence="1">
    <location>
        <begin position="100"/>
        <end position="118"/>
    </location>
</feature>
<sequence>MLETGTAPKGVQESGSSYIVIHLEALMQLCPLLKPKINYQAVIQEFTSLKEFSEMTIIENIKSCRKGCQNLNLCLYMYVKEASIVEITVIQTMISTKNKILIASVTIIVIITVAYITIREMILH</sequence>
<comment type="caution">
    <text evidence="2">The sequence shown here is derived from an EMBL/GenBank/DDBJ whole genome shotgun (WGS) entry which is preliminary data.</text>
</comment>
<dbReference type="AlphaFoldDB" id="A0A2P5CG84"/>
<evidence type="ECO:0000313" key="3">
    <source>
        <dbReference type="Proteomes" id="UP000237105"/>
    </source>
</evidence>
<keyword evidence="3" id="KW-1185">Reference proteome</keyword>
<evidence type="ECO:0000256" key="1">
    <source>
        <dbReference type="SAM" id="Phobius"/>
    </source>
</evidence>
<keyword evidence="1" id="KW-0812">Transmembrane</keyword>
<gene>
    <name evidence="2" type="ORF">PanWU01x14_155650</name>
</gene>
<organism evidence="2 3">
    <name type="scientific">Parasponia andersonii</name>
    <name type="common">Sponia andersonii</name>
    <dbReference type="NCBI Taxonomy" id="3476"/>
    <lineage>
        <taxon>Eukaryota</taxon>
        <taxon>Viridiplantae</taxon>
        <taxon>Streptophyta</taxon>
        <taxon>Embryophyta</taxon>
        <taxon>Tracheophyta</taxon>
        <taxon>Spermatophyta</taxon>
        <taxon>Magnoliopsida</taxon>
        <taxon>eudicotyledons</taxon>
        <taxon>Gunneridae</taxon>
        <taxon>Pentapetalae</taxon>
        <taxon>rosids</taxon>
        <taxon>fabids</taxon>
        <taxon>Rosales</taxon>
        <taxon>Cannabaceae</taxon>
        <taxon>Parasponia</taxon>
    </lineage>
</organism>
<protein>
    <submittedName>
        <fullName evidence="2">Uncharacterized protein</fullName>
    </submittedName>
</protein>
<keyword evidence="1" id="KW-0472">Membrane</keyword>
<evidence type="ECO:0000313" key="2">
    <source>
        <dbReference type="EMBL" id="PON60051.1"/>
    </source>
</evidence>
<proteinExistence type="predicted"/>
<reference evidence="3" key="1">
    <citation type="submission" date="2016-06" db="EMBL/GenBank/DDBJ databases">
        <title>Parallel loss of symbiosis genes in relatives of nitrogen-fixing non-legume Parasponia.</title>
        <authorList>
            <person name="Van Velzen R."/>
            <person name="Holmer R."/>
            <person name="Bu F."/>
            <person name="Rutten L."/>
            <person name="Van Zeijl A."/>
            <person name="Liu W."/>
            <person name="Santuari L."/>
            <person name="Cao Q."/>
            <person name="Sharma T."/>
            <person name="Shen D."/>
            <person name="Roswanjaya Y."/>
            <person name="Wardhani T."/>
            <person name="Kalhor M.S."/>
            <person name="Jansen J."/>
            <person name="Van den Hoogen J."/>
            <person name="Gungor B."/>
            <person name="Hartog M."/>
            <person name="Hontelez J."/>
            <person name="Verver J."/>
            <person name="Yang W.-C."/>
            <person name="Schijlen E."/>
            <person name="Repin R."/>
            <person name="Schilthuizen M."/>
            <person name="Schranz E."/>
            <person name="Heidstra R."/>
            <person name="Miyata K."/>
            <person name="Fedorova E."/>
            <person name="Kohlen W."/>
            <person name="Bisseling T."/>
            <person name="Smit S."/>
            <person name="Geurts R."/>
        </authorList>
    </citation>
    <scope>NUCLEOTIDE SEQUENCE [LARGE SCALE GENOMIC DNA]</scope>
    <source>
        <strain evidence="3">cv. WU1-14</strain>
    </source>
</reference>
<keyword evidence="1" id="KW-1133">Transmembrane helix</keyword>
<accession>A0A2P5CG84</accession>
<dbReference type="Proteomes" id="UP000237105">
    <property type="component" value="Unassembled WGS sequence"/>
</dbReference>
<dbReference type="EMBL" id="JXTB01000134">
    <property type="protein sequence ID" value="PON60051.1"/>
    <property type="molecule type" value="Genomic_DNA"/>
</dbReference>